<keyword evidence="4 12" id="KW-1133">Transmembrane helix</keyword>
<keyword evidence="7 12" id="KW-0472">Membrane</keyword>
<dbReference type="InterPro" id="IPR004837">
    <property type="entry name" value="NaCa_Exmemb"/>
</dbReference>
<keyword evidence="8" id="KW-0505">Motor protein</keyword>
<feature type="transmembrane region" description="Helical" evidence="12">
    <location>
        <begin position="1035"/>
        <end position="1056"/>
    </location>
</feature>
<keyword evidence="10" id="KW-0175">Coiled coil</keyword>
<keyword evidence="17" id="KW-1185">Reference proteome</keyword>
<feature type="transmembrane region" description="Helical" evidence="12">
    <location>
        <begin position="2053"/>
        <end position="2072"/>
    </location>
</feature>
<keyword evidence="9" id="KW-0479">Metal-binding</keyword>
<feature type="region of interest" description="Disordered" evidence="11">
    <location>
        <begin position="1984"/>
        <end position="2006"/>
    </location>
</feature>
<feature type="domain" description="C2H2-type" evidence="15">
    <location>
        <begin position="1951"/>
        <end position="1983"/>
    </location>
</feature>
<dbReference type="GO" id="GO:0016459">
    <property type="term" value="C:myosin complex"/>
    <property type="evidence" value="ECO:0007669"/>
    <property type="project" value="UniProtKB-KW"/>
</dbReference>
<dbReference type="SMART" id="SM00242">
    <property type="entry name" value="MYSc"/>
    <property type="match status" value="1"/>
</dbReference>
<evidence type="ECO:0000256" key="7">
    <source>
        <dbReference type="ARBA" id="ARBA00023136"/>
    </source>
</evidence>
<dbReference type="InterPro" id="IPR001841">
    <property type="entry name" value="Znf_RING"/>
</dbReference>
<evidence type="ECO:0000256" key="11">
    <source>
        <dbReference type="SAM" id="MobiDB-lite"/>
    </source>
</evidence>
<comment type="caution">
    <text evidence="16">The sequence shown here is derived from an EMBL/GenBank/DDBJ whole genome shotgun (WGS) entry which is preliminary data.</text>
</comment>
<dbReference type="GO" id="GO:0030001">
    <property type="term" value="P:metal ion transport"/>
    <property type="evidence" value="ECO:0007669"/>
    <property type="project" value="TreeGrafter"/>
</dbReference>
<evidence type="ECO:0000256" key="4">
    <source>
        <dbReference type="ARBA" id="ARBA00022989"/>
    </source>
</evidence>
<dbReference type="PANTHER" id="PTHR11878">
    <property type="entry name" value="SODIUM/CALCIUM EXCHANGER"/>
    <property type="match status" value="1"/>
</dbReference>
<dbReference type="PROSITE" id="PS50105">
    <property type="entry name" value="SAM_DOMAIN"/>
    <property type="match status" value="1"/>
</dbReference>
<dbReference type="InterPro" id="IPR001609">
    <property type="entry name" value="Myosin_head_motor_dom-like"/>
</dbReference>
<dbReference type="InterPro" id="IPR051171">
    <property type="entry name" value="CaCA"/>
</dbReference>
<dbReference type="GO" id="GO:0005524">
    <property type="term" value="F:ATP binding"/>
    <property type="evidence" value="ECO:0007669"/>
    <property type="project" value="InterPro"/>
</dbReference>
<dbReference type="InterPro" id="IPR013087">
    <property type="entry name" value="Znf_C2H2_type"/>
</dbReference>
<dbReference type="GO" id="GO:0012505">
    <property type="term" value="C:endomembrane system"/>
    <property type="evidence" value="ECO:0007669"/>
    <property type="project" value="UniProtKB-SubCell"/>
</dbReference>
<dbReference type="SUPFAM" id="SSF47769">
    <property type="entry name" value="SAM/Pointed domain"/>
    <property type="match status" value="1"/>
</dbReference>
<evidence type="ECO:0000313" key="16">
    <source>
        <dbReference type="EMBL" id="CAE7446595.1"/>
    </source>
</evidence>
<dbReference type="Pfam" id="PF07647">
    <property type="entry name" value="SAM_2"/>
    <property type="match status" value="1"/>
</dbReference>
<evidence type="ECO:0000256" key="5">
    <source>
        <dbReference type="ARBA" id="ARBA00023065"/>
    </source>
</evidence>
<evidence type="ECO:0000256" key="12">
    <source>
        <dbReference type="SAM" id="Phobius"/>
    </source>
</evidence>
<dbReference type="PROSITE" id="PS50157">
    <property type="entry name" value="ZINC_FINGER_C2H2_2"/>
    <property type="match status" value="1"/>
</dbReference>
<dbReference type="Proteomes" id="UP000601435">
    <property type="component" value="Unassembled WGS sequence"/>
</dbReference>
<feature type="coiled-coil region" evidence="10">
    <location>
        <begin position="884"/>
        <end position="918"/>
    </location>
</feature>
<dbReference type="InterPro" id="IPR027417">
    <property type="entry name" value="P-loop_NTPase"/>
</dbReference>
<feature type="domain" description="RING-type" evidence="13">
    <location>
        <begin position="2021"/>
        <end position="2052"/>
    </location>
</feature>
<evidence type="ECO:0000259" key="14">
    <source>
        <dbReference type="PROSITE" id="PS50105"/>
    </source>
</evidence>
<evidence type="ECO:0000256" key="9">
    <source>
        <dbReference type="PROSITE-ProRule" id="PRU00042"/>
    </source>
</evidence>
<dbReference type="EMBL" id="CAJNJA010019509">
    <property type="protein sequence ID" value="CAE7446595.1"/>
    <property type="molecule type" value="Genomic_DNA"/>
</dbReference>
<accession>A0A812RKL6</accession>
<evidence type="ECO:0000256" key="10">
    <source>
        <dbReference type="SAM" id="Coils"/>
    </source>
</evidence>
<keyword evidence="9" id="KW-0863">Zinc-finger</keyword>
<dbReference type="Pfam" id="PF00063">
    <property type="entry name" value="Myosin_head"/>
    <property type="match status" value="1"/>
</dbReference>
<dbReference type="InterPro" id="IPR013761">
    <property type="entry name" value="SAM/pointed_sf"/>
</dbReference>
<evidence type="ECO:0000256" key="6">
    <source>
        <dbReference type="ARBA" id="ARBA00023123"/>
    </source>
</evidence>
<evidence type="ECO:0000259" key="13">
    <source>
        <dbReference type="PROSITE" id="PS50089"/>
    </source>
</evidence>
<dbReference type="GO" id="GO:0016020">
    <property type="term" value="C:membrane"/>
    <property type="evidence" value="ECO:0007669"/>
    <property type="project" value="InterPro"/>
</dbReference>
<dbReference type="InterPro" id="IPR036961">
    <property type="entry name" value="Kinesin_motor_dom_sf"/>
</dbReference>
<proteinExistence type="predicted"/>
<keyword evidence="5" id="KW-0406">Ion transport</keyword>
<keyword evidence="3 12" id="KW-0812">Transmembrane</keyword>
<name>A0A812RKL6_9DINO</name>
<dbReference type="SUPFAM" id="SSF52540">
    <property type="entry name" value="P-loop containing nucleoside triphosphate hydrolases"/>
    <property type="match status" value="1"/>
</dbReference>
<dbReference type="Pfam" id="PF13920">
    <property type="entry name" value="zf-C3HC4_3"/>
    <property type="match status" value="1"/>
</dbReference>
<protein>
    <submittedName>
        <fullName evidence="16">Slc8a1 protein</fullName>
    </submittedName>
</protein>
<dbReference type="Gene3D" id="1.10.150.50">
    <property type="entry name" value="Transcription Factor, Ets-1"/>
    <property type="match status" value="1"/>
</dbReference>
<evidence type="ECO:0000256" key="3">
    <source>
        <dbReference type="ARBA" id="ARBA00022692"/>
    </source>
</evidence>
<dbReference type="Gene3D" id="3.30.40.10">
    <property type="entry name" value="Zinc/RING finger domain, C3HC4 (zinc finger)"/>
    <property type="match status" value="1"/>
</dbReference>
<feature type="domain" description="SAM" evidence="14">
    <location>
        <begin position="1085"/>
        <end position="1150"/>
    </location>
</feature>
<dbReference type="OrthoDB" id="436532at2759"/>
<reference evidence="16" key="1">
    <citation type="submission" date="2021-02" db="EMBL/GenBank/DDBJ databases">
        <authorList>
            <person name="Dougan E. K."/>
            <person name="Rhodes N."/>
            <person name="Thang M."/>
            <person name="Chan C."/>
        </authorList>
    </citation>
    <scope>NUCLEOTIDE SEQUENCE</scope>
</reference>
<sequence length="2097" mass="232724">MENRKEFVWFPAEESEWVLCQKLSRTPAGGATLRLGKKEFVVSPEEQRLVLPRPGQVAQNYASLEKDGLGAGQVEDALRNQFCSTNPYSNINMVTLCINPFRPLKIFGETYVEKYSALDPNLPPHIFNASASAYKRSMDKKEHQVLLLLGDGCTGKSMAREHVLSFFDQNAGDGSGEFKQMLAILAPFISAQCRCGRQIWQSTRAILEVELGLAADGFTCRTLASVKMLETGRLARSMDAGFKTFDALYLAAKDERAKEWLGTAVEFRLLGEEIEIEEYDEEGSAQKSWIEALASFEIDDAAVVRILCGLILLAELRFDGSPESLRCEPKGGLEAAAKALGVNAGSLWAFLTDGYATGSASPQDAALCVDAAVAEVYCRLVDLILRHSNEHFPAEAKAITRRIKVLELPSGSDAPGIHRLQTQLLNEARFARMLRTARGSEVSDELRDESEPQAAAARAEALCRGCLEALQSGSPLQNWAEAQELSDSFALEGEVASISGACGPVEHTLSSLESGAALDTVDLMDFFQVLSKSNCKYLRDLAETSRQVPCLDEAAEASEALLAHLEPQQASTTWLVCCLRPNDAGHPDRVNRNVMLRQTEQLRLADMVHLTDKNSCFLWSLKAFREKYAELVPVLADSTPDEEVCRIIVKSAGGGEGTVGAENVFGGEILERLLEHKLQEKMAGAQHLEGTKSEMKQLMEEKLRMESLQREQQQTERLKELESLRGQHQDQQNKQQQLMQQLQEQQLQLQKQHQEQMQEQMEALRKQQELELERLRKQQEEVSAAATAASNPVVPETSPTVLPPEDMVPVAVAAESSVPLRSGSLGKVREAPPASLRHRFRAPGSNEEEGQPRQSYPALHAALAQMAAILRVAKEREQSFQAHAEFHDQTLHDLEAERDGWRQEIRTLTQQVSDLRRSVEANWDGGGPSKEEDRPSGWVRATVYMVAMLYIFLGVNIAADKFVSAIEGITSIKRRVLQRSTGRVITVSVWNGTVANLTLLALGSSAPEILLSVVEIMGNGFFAGELGPSTIVGSAAFNLFCIVVLALAFAVCVVAVPAGEQRQIKDLGAMAVAFRLRSRPAISFWTVDQVCDFLETAGLDSEVCARFRTESVTGRVLCQITDQDLSAPPFELPFGLRKSLLSEVEAQKKLARARERQEVAGTGPILAKGQVPEGHKISQDALERIRKWRLLPLSDEELECWEYQASWLVCPITGKAWARSDVVSTMGVALYHAPRYCSEREKQRLFLEEEQARRYDTQRKAAMDHSGTKFERDYEVYPIVEPPPLANLPFQAESSDASDEQLQRLRMEVSSLKGRSAAVQREMFEGLQGDAKPEDGESFLSGKDVGRALEQLKTEPKGDLELAQKFGVYESYFSGVVELRSDLFGLWERCEPVLARPDATTMRAAVNRVDSFENLSIPERSRHWFVYHMMSTASSNHGKMQKVLEDLEDLFETAQDRQAVDTEGHAEELSDDPQLGIMEVIIGPSFDMDAYNDGVRGNAARAVLPAADRGVLDMDRQYNVVNFQYFAQQADAGVTREGAEASFKRRLCTSRLSFYIEESHGSRIFPRNILSQLSLLFYRRNDALRLRDGQVNEARVAVCIRKAIPRILRAIVVDVFQGDRGFAPHMEKAVRVYLAVHQVAIKLLATFRKSYELLYQSVLEWIQQPFCPKSDSEWPDLEELLLGASLCAVPWSLLREAFVRRLFVHLLSITKMSAKAPIRQRAEHLFTQNRALLERLSYILAFFQAGPGKLSVQEMDKKYSRCAGSLPKAERAALVEAAREGGLGSLSDLWAALGMQRGGDEEAALQQLEVFLEYVQSNLTSWKAAPAPPAASEGPALPPAALEQLALIGAQTAQPAAGPKSSSKREREMALARARAAEKAQHQGFPTLPPSRRLDGTLCYYCQRQFLSRMALFAHLRKMIDKDRFVEGHHEAHFQLSLPGGPDALPESGLHRCKAKTCGKSFASKQELWRHYHTMGVPGFEEPAEAQAADEGTKHLQEDSGPATEPVQESIVVTTTDLSRCAVCLDKAANVVMVPCGHIFACQTCGQKLKECVFWVTAGFSIFAYLWLVVIVQVNSPNVVELWEALLTLAWLPVLIT</sequence>
<feature type="region of interest" description="Disordered" evidence="11">
    <location>
        <begin position="781"/>
        <end position="802"/>
    </location>
</feature>
<dbReference type="InterPro" id="IPR001660">
    <property type="entry name" value="SAM"/>
</dbReference>
<keyword evidence="6" id="KW-0518">Myosin</keyword>
<feature type="non-terminal residue" evidence="16">
    <location>
        <position position="2097"/>
    </location>
</feature>
<keyword evidence="9" id="KW-0862">Zinc</keyword>
<dbReference type="PANTHER" id="PTHR11878:SF65">
    <property type="entry name" value="NA_CA-EXCHANGE PROTEIN, ISOFORM G"/>
    <property type="match status" value="1"/>
</dbReference>
<dbReference type="GO" id="GO:0055085">
    <property type="term" value="P:transmembrane transport"/>
    <property type="evidence" value="ECO:0007669"/>
    <property type="project" value="InterPro"/>
</dbReference>
<evidence type="ECO:0000259" key="15">
    <source>
        <dbReference type="PROSITE" id="PS50157"/>
    </source>
</evidence>
<dbReference type="Gene3D" id="3.40.850.10">
    <property type="entry name" value="Kinesin motor domain"/>
    <property type="match status" value="1"/>
</dbReference>
<evidence type="ECO:0000256" key="2">
    <source>
        <dbReference type="ARBA" id="ARBA00022448"/>
    </source>
</evidence>
<dbReference type="InterPro" id="IPR013083">
    <property type="entry name" value="Znf_RING/FYVE/PHD"/>
</dbReference>
<evidence type="ECO:0000313" key="17">
    <source>
        <dbReference type="Proteomes" id="UP000601435"/>
    </source>
</evidence>
<comment type="subcellular location">
    <subcellularLocation>
        <location evidence="1">Endomembrane system</location>
        <topology evidence="1">Multi-pass membrane protein</topology>
    </subcellularLocation>
</comment>
<organism evidence="16 17">
    <name type="scientific">Symbiodinium necroappetens</name>
    <dbReference type="NCBI Taxonomy" id="1628268"/>
    <lineage>
        <taxon>Eukaryota</taxon>
        <taxon>Sar</taxon>
        <taxon>Alveolata</taxon>
        <taxon>Dinophyceae</taxon>
        <taxon>Suessiales</taxon>
        <taxon>Symbiodiniaceae</taxon>
        <taxon>Symbiodinium</taxon>
    </lineage>
</organism>
<dbReference type="Pfam" id="PF01699">
    <property type="entry name" value="Na_Ca_ex"/>
    <property type="match status" value="1"/>
</dbReference>
<dbReference type="Gene3D" id="1.20.1420.30">
    <property type="entry name" value="NCX, central ion-binding region"/>
    <property type="match status" value="1"/>
</dbReference>
<evidence type="ECO:0000256" key="8">
    <source>
        <dbReference type="ARBA" id="ARBA00023175"/>
    </source>
</evidence>
<dbReference type="InterPro" id="IPR044880">
    <property type="entry name" value="NCX_ion-bd_dom_sf"/>
</dbReference>
<dbReference type="GO" id="GO:0003774">
    <property type="term" value="F:cytoskeletal motor activity"/>
    <property type="evidence" value="ECO:0007669"/>
    <property type="project" value="InterPro"/>
</dbReference>
<gene>
    <name evidence="16" type="primary">Slc8a1</name>
    <name evidence="16" type="ORF">SNEC2469_LOCUS12320</name>
</gene>
<dbReference type="GO" id="GO:0008270">
    <property type="term" value="F:zinc ion binding"/>
    <property type="evidence" value="ECO:0007669"/>
    <property type="project" value="UniProtKB-KW"/>
</dbReference>
<feature type="transmembrane region" description="Helical" evidence="12">
    <location>
        <begin position="2079"/>
        <end position="2096"/>
    </location>
</feature>
<feature type="region of interest" description="Disordered" evidence="11">
    <location>
        <begin position="823"/>
        <end position="853"/>
    </location>
</feature>
<evidence type="ECO:0000256" key="1">
    <source>
        <dbReference type="ARBA" id="ARBA00004127"/>
    </source>
</evidence>
<dbReference type="PROSITE" id="PS50089">
    <property type="entry name" value="ZF_RING_2"/>
    <property type="match status" value="1"/>
</dbReference>
<keyword evidence="2" id="KW-0813">Transport</keyword>
<feature type="transmembrane region" description="Helical" evidence="12">
    <location>
        <begin position="938"/>
        <end position="959"/>
    </location>
</feature>